<gene>
    <name evidence="3" type="ORF">PGLA2088_LOCUS34371</name>
</gene>
<evidence type="ECO:0000313" key="3">
    <source>
        <dbReference type="EMBL" id="CAE8707042.1"/>
    </source>
</evidence>
<feature type="non-terminal residue" evidence="3">
    <location>
        <position position="1"/>
    </location>
</feature>
<keyword evidence="2" id="KW-0812">Transmembrane</keyword>
<dbReference type="Proteomes" id="UP000626109">
    <property type="component" value="Unassembled WGS sequence"/>
</dbReference>
<proteinExistence type="predicted"/>
<reference evidence="3" key="1">
    <citation type="submission" date="2021-02" db="EMBL/GenBank/DDBJ databases">
        <authorList>
            <person name="Dougan E. K."/>
            <person name="Rhodes N."/>
            <person name="Thang M."/>
            <person name="Chan C."/>
        </authorList>
    </citation>
    <scope>NUCLEOTIDE SEQUENCE</scope>
</reference>
<name>A0A813KGX9_POLGL</name>
<feature type="region of interest" description="Disordered" evidence="1">
    <location>
        <begin position="121"/>
        <end position="141"/>
    </location>
</feature>
<organism evidence="3 4">
    <name type="scientific">Polarella glacialis</name>
    <name type="common">Dinoflagellate</name>
    <dbReference type="NCBI Taxonomy" id="89957"/>
    <lineage>
        <taxon>Eukaryota</taxon>
        <taxon>Sar</taxon>
        <taxon>Alveolata</taxon>
        <taxon>Dinophyceae</taxon>
        <taxon>Suessiales</taxon>
        <taxon>Suessiaceae</taxon>
        <taxon>Polarella</taxon>
    </lineage>
</organism>
<dbReference type="AlphaFoldDB" id="A0A813KGX9"/>
<sequence length="141" mass="13908">MASVSPPTGGVPAVGSMLGFWSGHGNVAFAAPQLGASLSSSLRGAPALATHGGLLRAESAGEASAGAAAGSSLLASASGLAALASAAVIAGRRQRHAQRCRGRVVRCAEDGEVGSIWDWLQDPQETSPMAEPPPPNLGVEG</sequence>
<feature type="transmembrane region" description="Helical" evidence="2">
    <location>
        <begin position="73"/>
        <end position="91"/>
    </location>
</feature>
<feature type="compositionally biased region" description="Pro residues" evidence="1">
    <location>
        <begin position="130"/>
        <end position="141"/>
    </location>
</feature>
<evidence type="ECO:0000256" key="2">
    <source>
        <dbReference type="SAM" id="Phobius"/>
    </source>
</evidence>
<evidence type="ECO:0000256" key="1">
    <source>
        <dbReference type="SAM" id="MobiDB-lite"/>
    </source>
</evidence>
<accession>A0A813KGX9</accession>
<comment type="caution">
    <text evidence="3">The sequence shown here is derived from an EMBL/GenBank/DDBJ whole genome shotgun (WGS) entry which is preliminary data.</text>
</comment>
<evidence type="ECO:0000313" key="4">
    <source>
        <dbReference type="Proteomes" id="UP000626109"/>
    </source>
</evidence>
<protein>
    <submittedName>
        <fullName evidence="3">Uncharacterized protein</fullName>
    </submittedName>
</protein>
<keyword evidence="2" id="KW-0472">Membrane</keyword>
<keyword evidence="2" id="KW-1133">Transmembrane helix</keyword>
<dbReference type="EMBL" id="CAJNNW010031308">
    <property type="protein sequence ID" value="CAE8707042.1"/>
    <property type="molecule type" value="Genomic_DNA"/>
</dbReference>